<dbReference type="Proteomes" id="UP001254165">
    <property type="component" value="Unassembled WGS sequence"/>
</dbReference>
<proteinExistence type="predicted"/>
<comment type="caution">
    <text evidence="1">The sequence shown here is derived from an EMBL/GenBank/DDBJ whole genome shotgun (WGS) entry which is preliminary data.</text>
</comment>
<evidence type="ECO:0000313" key="2">
    <source>
        <dbReference type="Proteomes" id="UP001254165"/>
    </source>
</evidence>
<geneLocation type="plasmid" evidence="1">
    <name>p4228-RoL</name>
</geneLocation>
<evidence type="ECO:0000313" key="1">
    <source>
        <dbReference type="EMBL" id="MDT8899606.1"/>
    </source>
</evidence>
<keyword evidence="1" id="KW-0614">Plasmid</keyword>
<sequence>MDKKKLVWRVYRIESENDLKRAIAQYHTVTGISPALAQVSEKAPDDILTWITACKLEIVKAKNVLPRDVWLTHTHPQGGNQN</sequence>
<organism evidence="1 2">
    <name type="scientific">Thermanaerothrix solaris</name>
    <dbReference type="NCBI Taxonomy" id="3058434"/>
    <lineage>
        <taxon>Bacteria</taxon>
        <taxon>Bacillati</taxon>
        <taxon>Chloroflexota</taxon>
        <taxon>Anaerolineae</taxon>
        <taxon>Anaerolineales</taxon>
        <taxon>Anaerolineaceae</taxon>
        <taxon>Thermanaerothrix</taxon>
    </lineage>
</organism>
<gene>
    <name evidence="1" type="ORF">QYE77_15175</name>
</gene>
<name>A0ABU3NRZ4_9CHLR</name>
<keyword evidence="2" id="KW-1185">Reference proteome</keyword>
<reference evidence="1 2" key="1">
    <citation type="submission" date="2023-07" db="EMBL/GenBank/DDBJ databases">
        <title>Novel species of Thermanaerothrix with wide hydrolytic capabilities.</title>
        <authorList>
            <person name="Zayulina K.S."/>
            <person name="Podosokorskaya O.A."/>
            <person name="Elcheninov A.G."/>
        </authorList>
    </citation>
    <scope>NUCLEOTIDE SEQUENCE [LARGE SCALE GENOMIC DNA]</scope>
    <source>
        <strain evidence="1 2">4228-RoL</strain>
        <plasmid evidence="1">p4228-RoL</plasmid>
    </source>
</reference>
<dbReference type="EMBL" id="JAUHMF010000010">
    <property type="protein sequence ID" value="MDT8899606.1"/>
    <property type="molecule type" value="Genomic_DNA"/>
</dbReference>
<dbReference type="RefSeq" id="WP_315626263.1">
    <property type="nucleotide sequence ID" value="NZ_JAUHMF010000010.1"/>
</dbReference>
<accession>A0ABU3NRZ4</accession>
<protein>
    <submittedName>
        <fullName evidence="1">Uncharacterized protein</fullName>
    </submittedName>
</protein>